<dbReference type="Pfam" id="PF07732">
    <property type="entry name" value="Cu-oxidase_3"/>
    <property type="match status" value="1"/>
</dbReference>
<evidence type="ECO:0000313" key="6">
    <source>
        <dbReference type="EMBL" id="VAW97201.1"/>
    </source>
</evidence>
<dbReference type="Gene3D" id="2.60.40.420">
    <property type="entry name" value="Cupredoxins - blue copper proteins"/>
    <property type="match status" value="1"/>
</dbReference>
<evidence type="ECO:0000259" key="4">
    <source>
        <dbReference type="Pfam" id="PF00394"/>
    </source>
</evidence>
<dbReference type="Pfam" id="PF00394">
    <property type="entry name" value="Cu-oxidase"/>
    <property type="match status" value="1"/>
</dbReference>
<dbReference type="GO" id="GO:0016491">
    <property type="term" value="F:oxidoreductase activity"/>
    <property type="evidence" value="ECO:0007669"/>
    <property type="project" value="UniProtKB-KW"/>
</dbReference>
<accession>A0A3B0ZZI8</accession>
<dbReference type="InterPro" id="IPR001117">
    <property type="entry name" value="Cu-oxidase_2nd"/>
</dbReference>
<sequence>MFNLSKKSVTHSLQNRTQMEQSSMNSTYLKVLPVAVVSALMLVSMNVNAAAFIQCPGDTDSNAVVDDPTTPANIKCMHLGAGDGYITMADGKLQYMFGFSDLTGIDQGLALDAGIRAAEFPAPTITLDEGDEFYLTLTNIGMADRPDLADPHTVHFHGFPNASSYFDGVPDASISVNLGASLAYYYNVVQPGTYMYHCHVEASEHMQMGMIGNLYVKPAQNKLADQTPLGGNFTHTTGNEYVYNDGDGSTFYDVEYPMQLSSFDSVFHDASMSVQPLPFANMFDNYGMINGRGYPDTINPAVLPAPAENGGKPSQKVSSNVVATSGQKILLRFSNLSVTNYFSVAVNGLTMKVVGIGARLLRGPDGKDISYKTNSVTIGGGESRDVIIDTTGVAPGTYFLYTTNLNYLSNGPEDFGGMMTEIQILPVI</sequence>
<evidence type="ECO:0000256" key="3">
    <source>
        <dbReference type="ARBA" id="ARBA00023008"/>
    </source>
</evidence>
<dbReference type="InterPro" id="IPR008972">
    <property type="entry name" value="Cupredoxin"/>
</dbReference>
<evidence type="ECO:0000256" key="2">
    <source>
        <dbReference type="ARBA" id="ARBA00023002"/>
    </source>
</evidence>
<proteinExistence type="predicted"/>
<dbReference type="GO" id="GO:0005507">
    <property type="term" value="F:copper ion binding"/>
    <property type="evidence" value="ECO:0007669"/>
    <property type="project" value="InterPro"/>
</dbReference>
<feature type="domain" description="Plastocyanin-like" evidence="5">
    <location>
        <begin position="119"/>
        <end position="220"/>
    </location>
</feature>
<gene>
    <name evidence="6" type="ORF">MNBD_GAMMA22-2240</name>
</gene>
<protein>
    <submittedName>
        <fullName evidence="6">Multicopper oxidase</fullName>
    </submittedName>
</protein>
<dbReference type="PANTHER" id="PTHR11709:SF394">
    <property type="entry name" value="FI03373P-RELATED"/>
    <property type="match status" value="1"/>
</dbReference>
<dbReference type="EMBL" id="UOFS01000033">
    <property type="protein sequence ID" value="VAW97201.1"/>
    <property type="molecule type" value="Genomic_DNA"/>
</dbReference>
<keyword evidence="2" id="KW-0560">Oxidoreductase</keyword>
<dbReference type="PANTHER" id="PTHR11709">
    <property type="entry name" value="MULTI-COPPER OXIDASE"/>
    <property type="match status" value="1"/>
</dbReference>
<feature type="domain" description="Plastocyanin-like" evidence="4">
    <location>
        <begin position="301"/>
        <end position="407"/>
    </location>
</feature>
<dbReference type="AlphaFoldDB" id="A0A3B0ZZI8"/>
<keyword evidence="3" id="KW-0186">Copper</keyword>
<evidence type="ECO:0000259" key="5">
    <source>
        <dbReference type="Pfam" id="PF07732"/>
    </source>
</evidence>
<dbReference type="InterPro" id="IPR011707">
    <property type="entry name" value="Cu-oxidase-like_N"/>
</dbReference>
<name>A0A3B0ZZI8_9ZZZZ</name>
<reference evidence="6" key="1">
    <citation type="submission" date="2018-06" db="EMBL/GenBank/DDBJ databases">
        <authorList>
            <person name="Zhirakovskaya E."/>
        </authorList>
    </citation>
    <scope>NUCLEOTIDE SEQUENCE</scope>
</reference>
<dbReference type="SUPFAM" id="SSF49503">
    <property type="entry name" value="Cupredoxins"/>
    <property type="match status" value="2"/>
</dbReference>
<dbReference type="InterPro" id="IPR045087">
    <property type="entry name" value="Cu-oxidase_fam"/>
</dbReference>
<keyword evidence="1" id="KW-0479">Metal-binding</keyword>
<organism evidence="6">
    <name type="scientific">hydrothermal vent metagenome</name>
    <dbReference type="NCBI Taxonomy" id="652676"/>
    <lineage>
        <taxon>unclassified sequences</taxon>
        <taxon>metagenomes</taxon>
        <taxon>ecological metagenomes</taxon>
    </lineage>
</organism>
<evidence type="ECO:0000256" key="1">
    <source>
        <dbReference type="ARBA" id="ARBA00022723"/>
    </source>
</evidence>